<evidence type="ECO:0000256" key="9">
    <source>
        <dbReference type="ARBA" id="ARBA00022695"/>
    </source>
</evidence>
<dbReference type="FunFam" id="3.40.50.620:FF:000221">
    <property type="entry name" value="Nicotinamide/nicotinic acid mononucleotide adenylyltransferase 3"/>
    <property type="match status" value="1"/>
</dbReference>
<dbReference type="Pfam" id="PF01467">
    <property type="entry name" value="CTP_transf_like"/>
    <property type="match status" value="1"/>
</dbReference>
<dbReference type="GO" id="GO:0005759">
    <property type="term" value="C:mitochondrial matrix"/>
    <property type="evidence" value="ECO:0007669"/>
    <property type="project" value="UniProtKB-ARBA"/>
</dbReference>
<evidence type="ECO:0000313" key="19">
    <source>
        <dbReference type="EMBL" id="KAF4945422.1"/>
    </source>
</evidence>
<dbReference type="SUPFAM" id="SSF52374">
    <property type="entry name" value="Nucleotidylyl transferase"/>
    <property type="match status" value="1"/>
</dbReference>
<protein>
    <recommendedName>
        <fullName evidence="17">Nicotinamide-nucleotide adenylyltransferase</fullName>
        <ecNumber evidence="17">2.7.7.1</ecNumber>
        <ecNumber evidence="17">2.7.7.18</ecNumber>
    </recommendedName>
</protein>
<dbReference type="GO" id="GO:0004515">
    <property type="term" value="F:nicotinate-nucleotide adenylyltransferase activity"/>
    <property type="evidence" value="ECO:0007669"/>
    <property type="project" value="UniProtKB-EC"/>
</dbReference>
<evidence type="ECO:0000259" key="18">
    <source>
        <dbReference type="Pfam" id="PF01467"/>
    </source>
</evidence>
<comment type="cofactor">
    <cofactor evidence="1">
        <name>Mg(2+)</name>
        <dbReference type="ChEBI" id="CHEBI:18420"/>
    </cofactor>
</comment>
<dbReference type="InterPro" id="IPR045094">
    <property type="entry name" value="NMNAT_euk"/>
</dbReference>
<reference evidence="19" key="1">
    <citation type="journal article" date="2020" name="BMC Genomics">
        <title>Correction to: Identification and distribution of gene clusters required for synthesis of sphingolipid metabolism inhibitors in diverse species of the filamentous fungus Fusarium.</title>
        <authorList>
            <person name="Kim H.S."/>
            <person name="Lohmar J.M."/>
            <person name="Busman M."/>
            <person name="Brown D.W."/>
            <person name="Naumann T.A."/>
            <person name="Divon H.H."/>
            <person name="Lysoe E."/>
            <person name="Uhlig S."/>
            <person name="Proctor R.H."/>
        </authorList>
    </citation>
    <scope>NUCLEOTIDE SEQUENCE</scope>
    <source>
        <strain evidence="19">NRRL 45417</strain>
    </source>
</reference>
<evidence type="ECO:0000256" key="15">
    <source>
        <dbReference type="ARBA" id="ARBA00049001"/>
    </source>
</evidence>
<dbReference type="EMBL" id="JABFAI010000366">
    <property type="protein sequence ID" value="KAF4945422.1"/>
    <property type="molecule type" value="Genomic_DNA"/>
</dbReference>
<dbReference type="InterPro" id="IPR005248">
    <property type="entry name" value="NadD/NMNAT"/>
</dbReference>
<comment type="function">
    <text evidence="16">Catalyzes the formation of NAD(+) from nicotinamide mononucleotide (NMN) and ATP. Can also use the deamidated form; nicotinic acid mononucleotide (NaMN) as substrate with the same efficiency. Can use triazofurin monophosphate (TrMP) as substrate. Can also use GTP and ITP as nucleotide donors. Also catalyzes the reverse reaction, i.e. the pyrophosphorolytic cleavage of NAD(+). For the pyrophosphorolytic activity, can use NAD(+), NADH, NaAD, nicotinic acid adenine dinucleotide phosphate (NHD), nicotinamide guanine dinucleotide (NGD) as substrates. Fails to cleave phosphorylated dinucleotides NADP(+), NADPH and NaADP(+). Protects against axonal degeneration following injury. May be involved in the maintenance of axonal integrity. Also functions as a stress-response chaperone protein that prevents toxic aggregation of proteins; this function may be independent of its NAD(+) synthesis activity.</text>
</comment>
<organism evidence="19 20">
    <name type="scientific">Fusarium gaditjirri</name>
    <dbReference type="NCBI Taxonomy" id="282569"/>
    <lineage>
        <taxon>Eukaryota</taxon>
        <taxon>Fungi</taxon>
        <taxon>Dikarya</taxon>
        <taxon>Ascomycota</taxon>
        <taxon>Pezizomycotina</taxon>
        <taxon>Sordariomycetes</taxon>
        <taxon>Hypocreomycetidae</taxon>
        <taxon>Hypocreales</taxon>
        <taxon>Nectriaceae</taxon>
        <taxon>Fusarium</taxon>
        <taxon>Fusarium nisikadoi species complex</taxon>
    </lineage>
</organism>
<sequence length="409" mass="46349">MDLGSRAGRSPAFAHHLCLVSYLEPPPSLPRLFHFARLAQHSVKDNRKVATSLFRPSPDKPDDFNHHNWSDLPTFNESVVIRSLRRYCRAPRLRSPSTTGAGRCCSSDRETPRSAQPATLISETNTNYTTIVEMACDYQYVKEHTREDYVFPSHRFQRSCPPDKTPLCLVACGSFSPITYLHLRMFPMARDHAHNENFEVVAGFLSPVSDAYKKKGLAPAHHRIEMCRLATENSSKWLMVDPWEAESPTYIPTAKVLDHFDYEINEVMGGVECTDGTRKRCRIVLLAGLDLIQTMSTPGVWDERDLDHILGNYGVFALERTGTEIDSTLANLKQWEKNIHIIRQVVTNDISSTKIRLLLKRNMSIDYLIPDLVVSYIFENNLYRDLDMPDSKGKENAITNGADADTSTG</sequence>
<dbReference type="InterPro" id="IPR004821">
    <property type="entry name" value="Cyt_trans-like"/>
</dbReference>
<comment type="pathway">
    <text evidence="4">Cofactor biosynthesis; NAD(+) biosynthesis; deamido-NAD(+) from nicotinate D-ribonucleotide: step 1/1.</text>
</comment>
<dbReference type="EC" id="2.7.7.18" evidence="17"/>
<comment type="catalytic activity">
    <reaction evidence="15 17">
        <text>beta-nicotinamide D-ribonucleotide + ATP + H(+) = diphosphate + NAD(+)</text>
        <dbReference type="Rhea" id="RHEA:21360"/>
        <dbReference type="ChEBI" id="CHEBI:14649"/>
        <dbReference type="ChEBI" id="CHEBI:15378"/>
        <dbReference type="ChEBI" id="CHEBI:30616"/>
        <dbReference type="ChEBI" id="CHEBI:33019"/>
        <dbReference type="ChEBI" id="CHEBI:57540"/>
        <dbReference type="EC" id="2.7.7.1"/>
    </reaction>
</comment>
<keyword evidence="11 17" id="KW-0067">ATP-binding</keyword>
<comment type="caution">
    <text evidence="19">The sequence shown here is derived from an EMBL/GenBank/DDBJ whole genome shotgun (WGS) entry which is preliminary data.</text>
</comment>
<dbReference type="InterPro" id="IPR014729">
    <property type="entry name" value="Rossmann-like_a/b/a_fold"/>
</dbReference>
<evidence type="ECO:0000313" key="20">
    <source>
        <dbReference type="Proteomes" id="UP000604273"/>
    </source>
</evidence>
<evidence type="ECO:0000256" key="6">
    <source>
        <dbReference type="ARBA" id="ARBA00011881"/>
    </source>
</evidence>
<gene>
    <name evidence="19" type="ORF">FGADI_11924</name>
</gene>
<comment type="similarity">
    <text evidence="5 17">Belongs to the eukaryotic NMN adenylyltransferase family.</text>
</comment>
<dbReference type="Gene3D" id="3.40.50.620">
    <property type="entry name" value="HUPs"/>
    <property type="match status" value="1"/>
</dbReference>
<reference evidence="19" key="2">
    <citation type="submission" date="2020-05" db="EMBL/GenBank/DDBJ databases">
        <authorList>
            <person name="Kim H.-S."/>
            <person name="Proctor R.H."/>
            <person name="Brown D.W."/>
        </authorList>
    </citation>
    <scope>NUCLEOTIDE SEQUENCE</scope>
    <source>
        <strain evidence="19">NRRL 45417</strain>
    </source>
</reference>
<dbReference type="PANTHER" id="PTHR12039">
    <property type="entry name" value="NICOTINAMIDE MONONUCLEOTIDE ADENYLYLTRANSFERASE"/>
    <property type="match status" value="1"/>
</dbReference>
<accession>A0A8H4WPF1</accession>
<evidence type="ECO:0000256" key="11">
    <source>
        <dbReference type="ARBA" id="ARBA00022840"/>
    </source>
</evidence>
<evidence type="ECO:0000256" key="17">
    <source>
        <dbReference type="RuleBase" id="RU362021"/>
    </source>
</evidence>
<keyword evidence="12 17" id="KW-0520">NAD</keyword>
<keyword evidence="7 17" id="KW-0662">Pyridine nucleotide biosynthesis</keyword>
<evidence type="ECO:0000256" key="7">
    <source>
        <dbReference type="ARBA" id="ARBA00022642"/>
    </source>
</evidence>
<evidence type="ECO:0000256" key="1">
    <source>
        <dbReference type="ARBA" id="ARBA00001946"/>
    </source>
</evidence>
<dbReference type="UniPathway" id="UPA00253">
    <property type="reaction ID" value="UER00332"/>
</dbReference>
<dbReference type="PANTHER" id="PTHR12039:SF0">
    <property type="entry name" value="NICOTINAMIDE-NUCLEOTIDE ADENYLYLTRANSFERASE"/>
    <property type="match status" value="1"/>
</dbReference>
<keyword evidence="8 17" id="KW-0808">Transferase</keyword>
<dbReference type="Proteomes" id="UP000604273">
    <property type="component" value="Unassembled WGS sequence"/>
</dbReference>
<dbReference type="GO" id="GO:0009435">
    <property type="term" value="P:NAD+ biosynthetic process"/>
    <property type="evidence" value="ECO:0007669"/>
    <property type="project" value="UniProtKB-UniPathway"/>
</dbReference>
<evidence type="ECO:0000256" key="4">
    <source>
        <dbReference type="ARBA" id="ARBA00005019"/>
    </source>
</evidence>
<dbReference type="OrthoDB" id="422187at2759"/>
<evidence type="ECO:0000256" key="16">
    <source>
        <dbReference type="ARBA" id="ARBA00093425"/>
    </source>
</evidence>
<evidence type="ECO:0000256" key="5">
    <source>
        <dbReference type="ARBA" id="ARBA00007064"/>
    </source>
</evidence>
<dbReference type="InterPro" id="IPR051182">
    <property type="entry name" value="Euk_NMN_adenylyltrnsfrase"/>
</dbReference>
<comment type="subunit">
    <text evidence="6">Homotetramer.</text>
</comment>
<keyword evidence="13" id="KW-0496">Mitochondrion</keyword>
<comment type="catalytic activity">
    <reaction evidence="14 17">
        <text>nicotinate beta-D-ribonucleotide + ATP + H(+) = deamido-NAD(+) + diphosphate</text>
        <dbReference type="Rhea" id="RHEA:22860"/>
        <dbReference type="ChEBI" id="CHEBI:15378"/>
        <dbReference type="ChEBI" id="CHEBI:30616"/>
        <dbReference type="ChEBI" id="CHEBI:33019"/>
        <dbReference type="ChEBI" id="CHEBI:57502"/>
        <dbReference type="ChEBI" id="CHEBI:58437"/>
        <dbReference type="EC" id="2.7.7.18"/>
    </reaction>
</comment>
<evidence type="ECO:0000256" key="8">
    <source>
        <dbReference type="ARBA" id="ARBA00022679"/>
    </source>
</evidence>
<proteinExistence type="inferred from homology"/>
<keyword evidence="10 17" id="KW-0547">Nucleotide-binding</keyword>
<dbReference type="GO" id="GO:0000309">
    <property type="term" value="F:nicotinamide-nucleotide adenylyltransferase activity"/>
    <property type="evidence" value="ECO:0007669"/>
    <property type="project" value="UniProtKB-EC"/>
</dbReference>
<dbReference type="CDD" id="cd09286">
    <property type="entry name" value="NMNAT_Eukarya"/>
    <property type="match status" value="1"/>
</dbReference>
<evidence type="ECO:0000256" key="13">
    <source>
        <dbReference type="ARBA" id="ARBA00023128"/>
    </source>
</evidence>
<evidence type="ECO:0000256" key="3">
    <source>
        <dbReference type="ARBA" id="ARBA00004658"/>
    </source>
</evidence>
<evidence type="ECO:0000256" key="12">
    <source>
        <dbReference type="ARBA" id="ARBA00023027"/>
    </source>
</evidence>
<comment type="pathway">
    <text evidence="3 17">Cofactor biosynthesis; NAD(+) biosynthesis; NAD(+) from nicotinamide D-ribonucleotide: step 1/1.</text>
</comment>
<name>A0A8H4WPF1_9HYPO</name>
<dbReference type="EC" id="2.7.7.1" evidence="17"/>
<feature type="domain" description="Cytidyltransferase-like" evidence="18">
    <location>
        <begin position="170"/>
        <end position="356"/>
    </location>
</feature>
<keyword evidence="20" id="KW-1185">Reference proteome</keyword>
<dbReference type="NCBIfam" id="TIGR00482">
    <property type="entry name" value="nicotinate (nicotinamide) nucleotide adenylyltransferase"/>
    <property type="match status" value="1"/>
</dbReference>
<evidence type="ECO:0000256" key="10">
    <source>
        <dbReference type="ARBA" id="ARBA00022741"/>
    </source>
</evidence>
<dbReference type="AlphaFoldDB" id="A0A8H4WPF1"/>
<evidence type="ECO:0000256" key="14">
    <source>
        <dbReference type="ARBA" id="ARBA00048721"/>
    </source>
</evidence>
<keyword evidence="9 17" id="KW-0548">Nucleotidyltransferase</keyword>
<comment type="subcellular location">
    <subcellularLocation>
        <location evidence="2">Mitochondrion</location>
    </subcellularLocation>
</comment>
<evidence type="ECO:0000256" key="2">
    <source>
        <dbReference type="ARBA" id="ARBA00004173"/>
    </source>
</evidence>
<dbReference type="GO" id="GO:0005524">
    <property type="term" value="F:ATP binding"/>
    <property type="evidence" value="ECO:0007669"/>
    <property type="project" value="UniProtKB-KW"/>
</dbReference>